<dbReference type="EMBL" id="CP012836">
    <property type="protein sequence ID" value="AMQ57733.1"/>
    <property type="molecule type" value="Genomic_DNA"/>
</dbReference>
<organism evidence="2 3">
    <name type="scientific">Algoriphagus sanaruensis</name>
    <dbReference type="NCBI Taxonomy" id="1727163"/>
    <lineage>
        <taxon>Bacteria</taxon>
        <taxon>Pseudomonadati</taxon>
        <taxon>Bacteroidota</taxon>
        <taxon>Cytophagia</taxon>
        <taxon>Cytophagales</taxon>
        <taxon>Cyclobacteriaceae</taxon>
        <taxon>Algoriphagus</taxon>
    </lineage>
</organism>
<feature type="transmembrane region" description="Helical" evidence="1">
    <location>
        <begin position="50"/>
        <end position="68"/>
    </location>
</feature>
<keyword evidence="1" id="KW-0472">Membrane</keyword>
<keyword evidence="1" id="KW-1133">Transmembrane helix</keyword>
<name>A0A142ERH8_9BACT</name>
<evidence type="ECO:0008006" key="4">
    <source>
        <dbReference type="Google" id="ProtNLM"/>
    </source>
</evidence>
<keyword evidence="3" id="KW-1185">Reference proteome</keyword>
<protein>
    <recommendedName>
        <fullName evidence="4">Doxx family protein</fullName>
    </recommendedName>
</protein>
<keyword evidence="1" id="KW-0812">Transmembrane</keyword>
<reference evidence="3" key="1">
    <citation type="submission" date="2015-09" db="EMBL/GenBank/DDBJ databases">
        <title>Complete sequence of Algoriphagus sp. M8-2.</title>
        <authorList>
            <person name="Shintani M."/>
        </authorList>
    </citation>
    <scope>NUCLEOTIDE SEQUENCE [LARGE SCALE GENOMIC DNA]</scope>
    <source>
        <strain evidence="3">M8-2</strain>
    </source>
</reference>
<proteinExistence type="predicted"/>
<evidence type="ECO:0000256" key="1">
    <source>
        <dbReference type="SAM" id="Phobius"/>
    </source>
</evidence>
<feature type="transmembrane region" description="Helical" evidence="1">
    <location>
        <begin position="12"/>
        <end position="30"/>
    </location>
</feature>
<evidence type="ECO:0000313" key="2">
    <source>
        <dbReference type="EMBL" id="AMQ57733.1"/>
    </source>
</evidence>
<feature type="transmembrane region" description="Helical" evidence="1">
    <location>
        <begin position="75"/>
        <end position="94"/>
    </location>
</feature>
<dbReference type="STRING" id="1727163.AO498_14870"/>
<dbReference type="PATRIC" id="fig|1727163.4.peg.3121"/>
<sequence length="140" mass="16178">MKSILRFGRFSLFVIFFWFGILKVIGISPAEPLVNHLFDKILMDLMPFQVFNRLFGLAECAIGVIWLFPKFTKEALYVLLIHMVITFVPEVILPDDTWQMWFTPTLIGQYIIKNLALISLGLLIYKNQKGLDVPLVLESN</sequence>
<evidence type="ECO:0000313" key="3">
    <source>
        <dbReference type="Proteomes" id="UP000073816"/>
    </source>
</evidence>
<dbReference type="RefSeq" id="WP_067549410.1">
    <property type="nucleotide sequence ID" value="NZ_CP012836.1"/>
</dbReference>
<dbReference type="KEGG" id="alm:AO498_14870"/>
<accession>A0A142ERH8</accession>
<feature type="transmembrane region" description="Helical" evidence="1">
    <location>
        <begin position="106"/>
        <end position="125"/>
    </location>
</feature>
<gene>
    <name evidence="2" type="ORF">AO498_14870</name>
</gene>
<dbReference type="Proteomes" id="UP000073816">
    <property type="component" value="Chromosome"/>
</dbReference>
<dbReference type="AlphaFoldDB" id="A0A142ERH8"/>
<reference evidence="2 3" key="2">
    <citation type="journal article" date="2016" name="Genome Announc.">
        <title>Complete Genome Sequence of Algoriphagus sp. Strain M8-2, Isolated from a Brackish Lake.</title>
        <authorList>
            <person name="Muraguchi Y."/>
            <person name="Kushimoto K."/>
            <person name="Ohtsubo Y."/>
            <person name="Suzuki T."/>
            <person name="Dohra H."/>
            <person name="Kimbara K."/>
            <person name="Shintani M."/>
        </authorList>
    </citation>
    <scope>NUCLEOTIDE SEQUENCE [LARGE SCALE GENOMIC DNA]</scope>
    <source>
        <strain evidence="2 3">M8-2</strain>
    </source>
</reference>